<dbReference type="Proteomes" id="UP001138894">
    <property type="component" value="Unassembled WGS sequence"/>
</dbReference>
<proteinExistence type="predicted"/>
<reference evidence="1" key="1">
    <citation type="submission" date="2021-04" db="EMBL/GenBank/DDBJ databases">
        <authorList>
            <person name="Pira H."/>
            <person name="Risdian C."/>
            <person name="Wink J."/>
        </authorList>
    </citation>
    <scope>NUCLEOTIDE SEQUENCE</scope>
    <source>
        <strain evidence="1">WHY3</strain>
    </source>
</reference>
<dbReference type="AlphaFoldDB" id="A0A9X1FBQ1"/>
<comment type="caution">
    <text evidence="1">The sequence shown here is derived from an EMBL/GenBank/DDBJ whole genome shotgun (WGS) entry which is preliminary data.</text>
</comment>
<gene>
    <name evidence="1" type="ORF">KCG49_13360</name>
</gene>
<keyword evidence="2" id="KW-1185">Reference proteome</keyword>
<name>A0A9X1FBQ1_9FLAO</name>
<protein>
    <recommendedName>
        <fullName evidence="3">STAS/SEC14 domain-containing protein</fullName>
    </recommendedName>
</protein>
<evidence type="ECO:0000313" key="2">
    <source>
        <dbReference type="Proteomes" id="UP001138894"/>
    </source>
</evidence>
<evidence type="ECO:0008006" key="3">
    <source>
        <dbReference type="Google" id="ProtNLM"/>
    </source>
</evidence>
<evidence type="ECO:0000313" key="1">
    <source>
        <dbReference type="EMBL" id="MBV7270178.1"/>
    </source>
</evidence>
<dbReference type="EMBL" id="JAGSPD010000012">
    <property type="protein sequence ID" value="MBV7270178.1"/>
    <property type="molecule type" value="Genomic_DNA"/>
</dbReference>
<sequence>MGFFHYYDIGHAEVFVFDDFLIKQVKQGETVDMEETKLFKLILEEHFSNKNMAYISNRVTSYSVNPLVYKESEKISNLVAIAIIPATPKMRSSAKYESQFYNKPFGIFDNLSEAIKWVHKIIEKENSKKTIPSN</sequence>
<organism evidence="1 2">
    <name type="scientific">Winogradskyella luteola</name>
    <dbReference type="NCBI Taxonomy" id="2828330"/>
    <lineage>
        <taxon>Bacteria</taxon>
        <taxon>Pseudomonadati</taxon>
        <taxon>Bacteroidota</taxon>
        <taxon>Flavobacteriia</taxon>
        <taxon>Flavobacteriales</taxon>
        <taxon>Flavobacteriaceae</taxon>
        <taxon>Winogradskyella</taxon>
    </lineage>
</organism>
<dbReference type="RefSeq" id="WP_218547191.1">
    <property type="nucleotide sequence ID" value="NZ_JAGSPD010000012.1"/>
</dbReference>
<accession>A0A9X1FBQ1</accession>